<gene>
    <name evidence="2" type="ORF">PFISCL1PPCAC_15939</name>
</gene>
<evidence type="ECO:0000256" key="1">
    <source>
        <dbReference type="SAM" id="Phobius"/>
    </source>
</evidence>
<protein>
    <submittedName>
        <fullName evidence="2">Uncharacterized protein</fullName>
    </submittedName>
</protein>
<keyword evidence="1" id="KW-1133">Transmembrane helix</keyword>
<proteinExistence type="predicted"/>
<feature type="non-terminal residue" evidence="2">
    <location>
        <position position="92"/>
    </location>
</feature>
<evidence type="ECO:0000313" key="2">
    <source>
        <dbReference type="EMBL" id="GMT24642.1"/>
    </source>
</evidence>
<dbReference type="EMBL" id="BTSY01000004">
    <property type="protein sequence ID" value="GMT24642.1"/>
    <property type="molecule type" value="Genomic_DNA"/>
</dbReference>
<evidence type="ECO:0000313" key="3">
    <source>
        <dbReference type="Proteomes" id="UP001432322"/>
    </source>
</evidence>
<organism evidence="2 3">
    <name type="scientific">Pristionchus fissidentatus</name>
    <dbReference type="NCBI Taxonomy" id="1538716"/>
    <lineage>
        <taxon>Eukaryota</taxon>
        <taxon>Metazoa</taxon>
        <taxon>Ecdysozoa</taxon>
        <taxon>Nematoda</taxon>
        <taxon>Chromadorea</taxon>
        <taxon>Rhabditida</taxon>
        <taxon>Rhabditina</taxon>
        <taxon>Diplogasteromorpha</taxon>
        <taxon>Diplogasteroidea</taxon>
        <taxon>Neodiplogasteridae</taxon>
        <taxon>Pristionchus</taxon>
    </lineage>
</organism>
<reference evidence="2" key="1">
    <citation type="submission" date="2023-10" db="EMBL/GenBank/DDBJ databases">
        <title>Genome assembly of Pristionchus species.</title>
        <authorList>
            <person name="Yoshida K."/>
            <person name="Sommer R.J."/>
        </authorList>
    </citation>
    <scope>NUCLEOTIDE SEQUENCE</scope>
    <source>
        <strain evidence="2">RS5133</strain>
    </source>
</reference>
<feature type="transmembrane region" description="Helical" evidence="1">
    <location>
        <begin position="70"/>
        <end position="90"/>
    </location>
</feature>
<dbReference type="Proteomes" id="UP001432322">
    <property type="component" value="Unassembled WGS sequence"/>
</dbReference>
<keyword evidence="1" id="KW-0472">Membrane</keyword>
<keyword evidence="3" id="KW-1185">Reference proteome</keyword>
<name>A0AAV5W3E5_9BILA</name>
<feature type="non-terminal residue" evidence="2">
    <location>
        <position position="1"/>
    </location>
</feature>
<keyword evidence="1" id="KW-0812">Transmembrane</keyword>
<comment type="caution">
    <text evidence="2">The sequence shown here is derived from an EMBL/GenBank/DDBJ whole genome shotgun (WGS) entry which is preliminary data.</text>
</comment>
<accession>A0AAV5W3E5</accession>
<feature type="transmembrane region" description="Helical" evidence="1">
    <location>
        <begin position="30"/>
        <end position="49"/>
    </location>
</feature>
<sequence length="92" mass="8905">RVPAGLSVPSVVASAVLASAISTTTVTATVRGVVGVVIVVSAVVSLLSTSHGEGGVHRAVVHFIVGREGGVDGVLGVGGSVLLLLVAVILQS</sequence>
<dbReference type="AlphaFoldDB" id="A0AAV5W3E5"/>